<keyword evidence="1" id="KW-0732">Signal</keyword>
<proteinExistence type="predicted"/>
<evidence type="ECO:0000256" key="1">
    <source>
        <dbReference type="SAM" id="SignalP"/>
    </source>
</evidence>
<feature type="chain" id="PRO_5046005997" evidence="1">
    <location>
        <begin position="22"/>
        <end position="58"/>
    </location>
</feature>
<accession>A0ABV8KS54</accession>
<organism evidence="2 3">
    <name type="scientific">Micromonospora zhanjiangensis</name>
    <dbReference type="NCBI Taxonomy" id="1522057"/>
    <lineage>
        <taxon>Bacteria</taxon>
        <taxon>Bacillati</taxon>
        <taxon>Actinomycetota</taxon>
        <taxon>Actinomycetes</taxon>
        <taxon>Micromonosporales</taxon>
        <taxon>Micromonosporaceae</taxon>
        <taxon>Micromonospora</taxon>
    </lineage>
</organism>
<dbReference type="Proteomes" id="UP001595868">
    <property type="component" value="Unassembled WGS sequence"/>
</dbReference>
<sequence>MLRHLAAPALALAVVATLPVAGTARTTAPGFDVDALVGYLGAGTPVAPGPANRITKLG</sequence>
<dbReference type="EMBL" id="JBHSBN010000018">
    <property type="protein sequence ID" value="MFC4108737.1"/>
    <property type="molecule type" value="Genomic_DNA"/>
</dbReference>
<feature type="signal peptide" evidence="1">
    <location>
        <begin position="1"/>
        <end position="21"/>
    </location>
</feature>
<name>A0ABV8KS54_9ACTN</name>
<dbReference type="RefSeq" id="WP_377549397.1">
    <property type="nucleotide sequence ID" value="NZ_JBHSBN010000018.1"/>
</dbReference>
<gene>
    <name evidence="2" type="ORF">ACFOX0_22730</name>
</gene>
<reference evidence="3" key="1">
    <citation type="journal article" date="2019" name="Int. J. Syst. Evol. Microbiol.">
        <title>The Global Catalogue of Microorganisms (GCM) 10K type strain sequencing project: providing services to taxonomists for standard genome sequencing and annotation.</title>
        <authorList>
            <consortium name="The Broad Institute Genomics Platform"/>
            <consortium name="The Broad Institute Genome Sequencing Center for Infectious Disease"/>
            <person name="Wu L."/>
            <person name="Ma J."/>
        </authorList>
    </citation>
    <scope>NUCLEOTIDE SEQUENCE [LARGE SCALE GENOMIC DNA]</scope>
    <source>
        <strain evidence="3">2902at01</strain>
    </source>
</reference>
<evidence type="ECO:0000313" key="3">
    <source>
        <dbReference type="Proteomes" id="UP001595868"/>
    </source>
</evidence>
<keyword evidence="3" id="KW-1185">Reference proteome</keyword>
<protein>
    <submittedName>
        <fullName evidence="2">Uncharacterized protein</fullName>
    </submittedName>
</protein>
<comment type="caution">
    <text evidence="2">The sequence shown here is derived from an EMBL/GenBank/DDBJ whole genome shotgun (WGS) entry which is preliminary data.</text>
</comment>
<evidence type="ECO:0000313" key="2">
    <source>
        <dbReference type="EMBL" id="MFC4108737.1"/>
    </source>
</evidence>